<evidence type="ECO:0000313" key="2">
    <source>
        <dbReference type="EMBL" id="RUM16298.1"/>
    </source>
</evidence>
<accession>A0A7W6B2X9</accession>
<dbReference type="Proteomes" id="UP000545490">
    <property type="component" value="Unassembled WGS sequence"/>
</dbReference>
<comment type="caution">
    <text evidence="1">The sequence shown here is derived from an EMBL/GenBank/DDBJ whole genome shotgun (WGS) entry which is preliminary data.</text>
</comment>
<reference evidence="2 3" key="1">
    <citation type="submission" date="2018-11" db="EMBL/GenBank/DDBJ databases">
        <authorList>
            <person name="Huo Y."/>
        </authorList>
    </citation>
    <scope>NUCLEOTIDE SEQUENCE [LARGE SCALE GENOMIC DNA]</scope>
    <source>
        <strain evidence="2 3">CCBAU 33202</strain>
    </source>
</reference>
<dbReference type="RefSeq" id="WP_126822545.1">
    <property type="nucleotide sequence ID" value="NZ_JACIDG010000003.1"/>
</dbReference>
<reference evidence="1 4" key="2">
    <citation type="submission" date="2020-08" db="EMBL/GenBank/DDBJ databases">
        <title>Genomic Encyclopedia of Type Strains, Phase IV (KMG-IV): sequencing the most valuable type-strain genomes for metagenomic binning, comparative biology and taxonomic classification.</title>
        <authorList>
            <person name="Goeker M."/>
        </authorList>
    </citation>
    <scope>NUCLEOTIDE SEQUENCE [LARGE SCALE GENOMIC DNA]</scope>
    <source>
        <strain evidence="1 4">DSM 19331</strain>
    </source>
</reference>
<sequence length="276" mass="30619">MSGNDGLKITTPRVTFPAVGRCIYCGSETKKLGKEHVIPFGLAGHALVLPEASCNDCSTVTGKIEQVVLKHSFGAIRNTLGLPTRNPKDRPTELPVFKSHFQPGATEPYMNTETTLPSDLYPLHFVGLLMDHPGMISGHPLWQPLPWDFYTAANVDDFRRVNPEQDVALRIAAINPYVFAQFLAKVGHSYAVAAYGIEGFEPLLLDLIFGRTDGRFRPWIGGEKVVPPKESHGLHHISASRVKRGGYDLILVKMRFFRLFPSPIYYALAGRIRPSP</sequence>
<evidence type="ECO:0000313" key="1">
    <source>
        <dbReference type="EMBL" id="MBB3913886.1"/>
    </source>
</evidence>
<dbReference type="Proteomes" id="UP000272004">
    <property type="component" value="Unassembled WGS sequence"/>
</dbReference>
<protein>
    <recommendedName>
        <fullName evidence="5">HNH endonuclease 5 domain-containing protein</fullName>
    </recommendedName>
</protein>
<name>A0A7W6B2X9_9HYPH</name>
<evidence type="ECO:0000313" key="4">
    <source>
        <dbReference type="Proteomes" id="UP000545490"/>
    </source>
</evidence>
<dbReference type="EMBL" id="JACIDG010000003">
    <property type="protein sequence ID" value="MBB3913886.1"/>
    <property type="molecule type" value="Genomic_DNA"/>
</dbReference>
<gene>
    <name evidence="2" type="ORF">EFB14_02965</name>
    <name evidence="1" type="ORF">GGQ65_001156</name>
</gene>
<evidence type="ECO:0008006" key="5">
    <source>
        <dbReference type="Google" id="ProtNLM"/>
    </source>
</evidence>
<proteinExistence type="predicted"/>
<evidence type="ECO:0000313" key="3">
    <source>
        <dbReference type="Proteomes" id="UP000272004"/>
    </source>
</evidence>
<keyword evidence="3" id="KW-1185">Reference proteome</keyword>
<organism evidence="1 4">
    <name type="scientific">Rhizobium fabae</name>
    <dbReference type="NCBI Taxonomy" id="573179"/>
    <lineage>
        <taxon>Bacteria</taxon>
        <taxon>Pseudomonadati</taxon>
        <taxon>Pseudomonadota</taxon>
        <taxon>Alphaproteobacteria</taxon>
        <taxon>Hyphomicrobiales</taxon>
        <taxon>Rhizobiaceae</taxon>
        <taxon>Rhizobium/Agrobacterium group</taxon>
        <taxon>Rhizobium</taxon>
    </lineage>
</organism>
<dbReference type="EMBL" id="RJJU01000002">
    <property type="protein sequence ID" value="RUM16298.1"/>
    <property type="molecule type" value="Genomic_DNA"/>
</dbReference>
<dbReference type="AlphaFoldDB" id="A0A7W6B2X9"/>